<name>A0ABS6MJ01_9GAMM</name>
<dbReference type="RefSeq" id="WP_217667562.1">
    <property type="nucleotide sequence ID" value="NZ_JAHRID010000001.1"/>
</dbReference>
<keyword evidence="3" id="KW-1185">Reference proteome</keyword>
<keyword evidence="1" id="KW-1133">Transmembrane helix</keyword>
<reference evidence="2 3" key="1">
    <citation type="submission" date="2021-06" db="EMBL/GenBank/DDBJ databases">
        <title>Rheinheimera indica sp. nov., isolated from deep-sea sediment.</title>
        <authorList>
            <person name="Wang Z."/>
            <person name="Zhang X.-Y."/>
        </authorList>
    </citation>
    <scope>NUCLEOTIDE SEQUENCE [LARGE SCALE GENOMIC DNA]</scope>
    <source>
        <strain evidence="2 3">SM2107</strain>
    </source>
</reference>
<evidence type="ECO:0000313" key="3">
    <source>
        <dbReference type="Proteomes" id="UP000704611"/>
    </source>
</evidence>
<dbReference type="EMBL" id="JAHRID010000001">
    <property type="protein sequence ID" value="MBV2128344.1"/>
    <property type="molecule type" value="Genomic_DNA"/>
</dbReference>
<keyword evidence="1" id="KW-0812">Transmembrane</keyword>
<keyword evidence="1" id="KW-0472">Membrane</keyword>
<gene>
    <name evidence="2" type="ORF">KQY15_04475</name>
</gene>
<feature type="transmembrane region" description="Helical" evidence="1">
    <location>
        <begin position="29"/>
        <end position="47"/>
    </location>
</feature>
<evidence type="ECO:0000256" key="1">
    <source>
        <dbReference type="SAM" id="Phobius"/>
    </source>
</evidence>
<sequence>MDPFVQAAIILAVLAVASAMIGYIVVGKAITMLFFIIASGIYLYLSYDEIIAGLQQ</sequence>
<proteinExistence type="predicted"/>
<organism evidence="2 3">
    <name type="scientific">Arsukibacterium indicum</name>
    <dbReference type="NCBI Taxonomy" id="2848612"/>
    <lineage>
        <taxon>Bacteria</taxon>
        <taxon>Pseudomonadati</taxon>
        <taxon>Pseudomonadota</taxon>
        <taxon>Gammaproteobacteria</taxon>
        <taxon>Chromatiales</taxon>
        <taxon>Chromatiaceae</taxon>
        <taxon>Arsukibacterium</taxon>
    </lineage>
</organism>
<evidence type="ECO:0000313" key="2">
    <source>
        <dbReference type="EMBL" id="MBV2128344.1"/>
    </source>
</evidence>
<comment type="caution">
    <text evidence="2">The sequence shown here is derived from an EMBL/GenBank/DDBJ whole genome shotgun (WGS) entry which is preliminary data.</text>
</comment>
<protein>
    <submittedName>
        <fullName evidence="2">Uncharacterized protein</fullName>
    </submittedName>
</protein>
<dbReference type="Proteomes" id="UP000704611">
    <property type="component" value="Unassembled WGS sequence"/>
</dbReference>
<accession>A0ABS6MJ01</accession>